<dbReference type="PANTHER" id="PTHR46910">
    <property type="entry name" value="TRANSCRIPTION FACTOR PDR1"/>
    <property type="match status" value="1"/>
</dbReference>
<dbReference type="CDD" id="cd12148">
    <property type="entry name" value="fungal_TF_MHR"/>
    <property type="match status" value="1"/>
</dbReference>
<dbReference type="InterPro" id="IPR050987">
    <property type="entry name" value="AtrR-like"/>
</dbReference>
<protein>
    <recommendedName>
        <fullName evidence="6">Zn(2)-C6 fungal-type domain-containing protein</fullName>
    </recommendedName>
</protein>
<dbReference type="GO" id="GO:0009893">
    <property type="term" value="P:positive regulation of metabolic process"/>
    <property type="evidence" value="ECO:0007669"/>
    <property type="project" value="UniProtKB-ARBA"/>
</dbReference>
<name>A0A5N6Z8B7_9EURO</name>
<feature type="region of interest" description="Disordered" evidence="5">
    <location>
        <begin position="675"/>
        <end position="740"/>
    </location>
</feature>
<keyword evidence="3" id="KW-0804">Transcription</keyword>
<dbReference type="Proteomes" id="UP000327118">
    <property type="component" value="Unassembled WGS sequence"/>
</dbReference>
<dbReference type="InterPro" id="IPR001138">
    <property type="entry name" value="Zn2Cys6_DnaBD"/>
</dbReference>
<evidence type="ECO:0000256" key="2">
    <source>
        <dbReference type="ARBA" id="ARBA00023125"/>
    </source>
</evidence>
<evidence type="ECO:0000259" key="6">
    <source>
        <dbReference type="PROSITE" id="PS50048"/>
    </source>
</evidence>
<feature type="compositionally biased region" description="Basic and acidic residues" evidence="5">
    <location>
        <begin position="88"/>
        <end position="97"/>
    </location>
</feature>
<dbReference type="InterPro" id="IPR036864">
    <property type="entry name" value="Zn2-C6_fun-type_DNA-bd_sf"/>
</dbReference>
<organism evidence="7 8">
    <name type="scientific">Aspergillus coremiiformis</name>
    <dbReference type="NCBI Taxonomy" id="138285"/>
    <lineage>
        <taxon>Eukaryota</taxon>
        <taxon>Fungi</taxon>
        <taxon>Dikarya</taxon>
        <taxon>Ascomycota</taxon>
        <taxon>Pezizomycotina</taxon>
        <taxon>Eurotiomycetes</taxon>
        <taxon>Eurotiomycetidae</taxon>
        <taxon>Eurotiales</taxon>
        <taxon>Aspergillaceae</taxon>
        <taxon>Aspergillus</taxon>
        <taxon>Aspergillus subgen. Circumdati</taxon>
    </lineage>
</organism>
<keyword evidence="2" id="KW-0238">DNA-binding</keyword>
<evidence type="ECO:0000256" key="3">
    <source>
        <dbReference type="ARBA" id="ARBA00023163"/>
    </source>
</evidence>
<dbReference type="SMART" id="SM00066">
    <property type="entry name" value="GAL4"/>
    <property type="match status" value="1"/>
</dbReference>
<gene>
    <name evidence="7" type="ORF">BDV28DRAFT_148082</name>
</gene>
<keyword evidence="4" id="KW-0539">Nucleus</keyword>
<evidence type="ECO:0000256" key="5">
    <source>
        <dbReference type="SAM" id="MobiDB-lite"/>
    </source>
</evidence>
<dbReference type="OrthoDB" id="103819at2759"/>
<dbReference type="PROSITE" id="PS00463">
    <property type="entry name" value="ZN2_CY6_FUNGAL_1"/>
    <property type="match status" value="1"/>
</dbReference>
<dbReference type="EMBL" id="ML739098">
    <property type="protein sequence ID" value="KAE8353423.1"/>
    <property type="molecule type" value="Genomic_DNA"/>
</dbReference>
<dbReference type="Pfam" id="PF00172">
    <property type="entry name" value="Zn_clus"/>
    <property type="match status" value="1"/>
</dbReference>
<dbReference type="SUPFAM" id="SSF57701">
    <property type="entry name" value="Zn2/Cys6 DNA-binding domain"/>
    <property type="match status" value="1"/>
</dbReference>
<dbReference type="GO" id="GO:0003677">
    <property type="term" value="F:DNA binding"/>
    <property type="evidence" value="ECO:0007669"/>
    <property type="project" value="UniProtKB-KW"/>
</dbReference>
<dbReference type="AlphaFoldDB" id="A0A5N6Z8B7"/>
<evidence type="ECO:0000256" key="4">
    <source>
        <dbReference type="ARBA" id="ARBA00023242"/>
    </source>
</evidence>
<feature type="domain" description="Zn(2)-C6 fungal-type" evidence="6">
    <location>
        <begin position="17"/>
        <end position="48"/>
    </location>
</feature>
<dbReference type="PANTHER" id="PTHR46910:SF25">
    <property type="entry name" value="ABC-TRANSPORTER-REGULATING TRANSCRIPTION FACTOR"/>
    <property type="match status" value="1"/>
</dbReference>
<dbReference type="Gene3D" id="4.10.240.10">
    <property type="entry name" value="Zn(2)-C6 fungal-type DNA-binding domain"/>
    <property type="match status" value="1"/>
</dbReference>
<dbReference type="GO" id="GO:0008270">
    <property type="term" value="F:zinc ion binding"/>
    <property type="evidence" value="ECO:0007669"/>
    <property type="project" value="InterPro"/>
</dbReference>
<reference evidence="8" key="1">
    <citation type="submission" date="2019-04" db="EMBL/GenBank/DDBJ databases">
        <title>Friends and foes A comparative genomics studyof 23 Aspergillus species from section Flavi.</title>
        <authorList>
            <consortium name="DOE Joint Genome Institute"/>
            <person name="Kjaerbolling I."/>
            <person name="Vesth T."/>
            <person name="Frisvad J.C."/>
            <person name="Nybo J.L."/>
            <person name="Theobald S."/>
            <person name="Kildgaard S."/>
            <person name="Isbrandt T."/>
            <person name="Kuo A."/>
            <person name="Sato A."/>
            <person name="Lyhne E.K."/>
            <person name="Kogle M.E."/>
            <person name="Wiebenga A."/>
            <person name="Kun R.S."/>
            <person name="Lubbers R.J."/>
            <person name="Makela M.R."/>
            <person name="Barry K."/>
            <person name="Chovatia M."/>
            <person name="Clum A."/>
            <person name="Daum C."/>
            <person name="Haridas S."/>
            <person name="He G."/>
            <person name="LaButti K."/>
            <person name="Lipzen A."/>
            <person name="Mondo S."/>
            <person name="Riley R."/>
            <person name="Salamov A."/>
            <person name="Simmons B.A."/>
            <person name="Magnuson J.K."/>
            <person name="Henrissat B."/>
            <person name="Mortensen U.H."/>
            <person name="Larsen T.O."/>
            <person name="Devries R.P."/>
            <person name="Grigoriev I.V."/>
            <person name="Machida M."/>
            <person name="Baker S.E."/>
            <person name="Andersen M.R."/>
        </authorList>
    </citation>
    <scope>NUCLEOTIDE SEQUENCE [LARGE SCALE GENOMIC DNA]</scope>
    <source>
        <strain evidence="8">CBS 553.77</strain>
    </source>
</reference>
<dbReference type="PROSITE" id="PS50048">
    <property type="entry name" value="ZN2_CY6_FUNGAL_2"/>
    <property type="match status" value="1"/>
</dbReference>
<keyword evidence="8" id="KW-1185">Reference proteome</keyword>
<sequence length="750" mass="83112">MPAIDRQNRTDCIPELACTRCRERKIRCGRERPQCSNCEREDGVPCLYQSPAKRVNHLKLLCDSIDQIQDRLYTIESRLDRLVEMRSRSMSRDDISSVRHSQPSLSIPGEDSEPSDSRPDTSQDDDDESMSSRSSLSRRADSIKMQIFRNQSEMVDRYHGPSSLFTLCNQFRLRLLATPGAHDASGLPEISQNLCEMAGVTEPFPAHSDQPPSHPLSKHQATTAVSQFLQNVDCVTDIFVPDNLRANLGRIDSQPAKPGDDAWAICFRVITLLVLGMEISSQVSTALAGDFARSLLPSRAALVTSRLLTTPRLINIQTLILLSVAAQQFDPPGWAELIMAHACMLARTMGLQHADMLPPDGSSHEAVERAKVLKALYIRDKSLCTTRGSVSWLPVCDSNITCRMRAAVEQHVPYADRLQLAIVQDEIYRVTHGGPSRPRRPSRSHEIQSSLQSVEHQLQKSGITTTQLPQSARRSQVQLEFLATRILAVRKDACDAQQVITDARTSCVLVLLAHGTQTDEILNAFSILTGQPHTTPSSTPPAMDHTIPFGTILDAFSVPAFFILLEGLLQPLGETRTGSLSDHELLRRLSECYTDRTQQMLSTSYHHKVSQIFNQALTIVDTLQTPATIPCPQNSPLDSIPSTISHDLPYWHTPSTTASSPVSWDHWLSLPMSLDTTSSPDPPPLTQLSPAHTLKAPDPMPLPWEMAPSTSDDVESRRPRKRSRTQTNTQPDSDSSSPLTLLAIPFPLIS</sequence>
<evidence type="ECO:0000256" key="1">
    <source>
        <dbReference type="ARBA" id="ARBA00023015"/>
    </source>
</evidence>
<evidence type="ECO:0000313" key="8">
    <source>
        <dbReference type="Proteomes" id="UP000327118"/>
    </source>
</evidence>
<dbReference type="CDD" id="cd00067">
    <property type="entry name" value="GAL4"/>
    <property type="match status" value="1"/>
</dbReference>
<proteinExistence type="predicted"/>
<dbReference type="GO" id="GO:0000981">
    <property type="term" value="F:DNA-binding transcription factor activity, RNA polymerase II-specific"/>
    <property type="evidence" value="ECO:0007669"/>
    <property type="project" value="InterPro"/>
</dbReference>
<accession>A0A5N6Z8B7</accession>
<evidence type="ECO:0000313" key="7">
    <source>
        <dbReference type="EMBL" id="KAE8353423.1"/>
    </source>
</evidence>
<feature type="region of interest" description="Disordered" evidence="5">
    <location>
        <begin position="88"/>
        <end position="138"/>
    </location>
</feature>
<keyword evidence="1" id="KW-0805">Transcription regulation</keyword>